<name>A0ABY6IZ63_9BACT</name>
<dbReference type="PANTHER" id="PTHR24567">
    <property type="entry name" value="CRP FAMILY TRANSCRIPTIONAL REGULATORY PROTEIN"/>
    <property type="match status" value="1"/>
</dbReference>
<gene>
    <name evidence="2" type="ORF">MKQ68_13990</name>
</gene>
<evidence type="ECO:0000259" key="1">
    <source>
        <dbReference type="PROSITE" id="PS50042"/>
    </source>
</evidence>
<dbReference type="Proteomes" id="UP001162741">
    <property type="component" value="Chromosome"/>
</dbReference>
<dbReference type="SUPFAM" id="SSF51206">
    <property type="entry name" value="cAMP-binding domain-like"/>
    <property type="match status" value="1"/>
</dbReference>
<dbReference type="CDD" id="cd00038">
    <property type="entry name" value="CAP_ED"/>
    <property type="match status" value="1"/>
</dbReference>
<protein>
    <submittedName>
        <fullName evidence="2">Crp/Fnr family transcriptional regulator</fullName>
    </submittedName>
</protein>
<accession>A0ABY6IZ63</accession>
<dbReference type="Gene3D" id="2.60.120.10">
    <property type="entry name" value="Jelly Rolls"/>
    <property type="match status" value="1"/>
</dbReference>
<feature type="domain" description="Cyclic nucleotide-binding" evidence="1">
    <location>
        <begin position="14"/>
        <end position="74"/>
    </location>
</feature>
<dbReference type="RefSeq" id="WP_264279676.1">
    <property type="nucleotide sequence ID" value="NZ_CP107006.1"/>
</dbReference>
<dbReference type="EMBL" id="CP107006">
    <property type="protein sequence ID" value="UYQ91202.1"/>
    <property type="molecule type" value="Genomic_DNA"/>
</dbReference>
<dbReference type="PANTHER" id="PTHR24567:SF76">
    <property type="entry name" value="CYCLIC NUCLEOTIDE-BINDING DOMAIN PROTEIN"/>
    <property type="match status" value="1"/>
</dbReference>
<proteinExistence type="predicted"/>
<dbReference type="InterPro" id="IPR014710">
    <property type="entry name" value="RmlC-like_jellyroll"/>
</dbReference>
<sequence>MDASQRTLRAHIGKVVSLTDDEFADVLAHFSLQTFKKRQQIIQEGKEVKYLYFILSGLVKLVYTDRDINQHILSFAMEDWWETDFQAFYQQQKALLSLECIEDTAVYRLSLASFFDICQQSPKMQSFFLQKSIGGHISSQKRILSFLTSNAKERFDQLIETSPSLIQRVPKSTLAAYLGVSRETLSRFSR</sequence>
<evidence type="ECO:0000313" key="3">
    <source>
        <dbReference type="Proteomes" id="UP001162741"/>
    </source>
</evidence>
<organism evidence="2 3">
    <name type="scientific">Chitinophaga horti</name>
    <dbReference type="NCBI Taxonomy" id="2920382"/>
    <lineage>
        <taxon>Bacteria</taxon>
        <taxon>Pseudomonadati</taxon>
        <taxon>Bacteroidota</taxon>
        <taxon>Chitinophagia</taxon>
        <taxon>Chitinophagales</taxon>
        <taxon>Chitinophagaceae</taxon>
        <taxon>Chitinophaga</taxon>
    </lineage>
</organism>
<keyword evidence="3" id="KW-1185">Reference proteome</keyword>
<dbReference type="PROSITE" id="PS50042">
    <property type="entry name" value="CNMP_BINDING_3"/>
    <property type="match status" value="1"/>
</dbReference>
<dbReference type="InterPro" id="IPR000595">
    <property type="entry name" value="cNMP-bd_dom"/>
</dbReference>
<evidence type="ECO:0000313" key="2">
    <source>
        <dbReference type="EMBL" id="UYQ91202.1"/>
    </source>
</evidence>
<dbReference type="InterPro" id="IPR018490">
    <property type="entry name" value="cNMP-bd_dom_sf"/>
</dbReference>
<dbReference type="InterPro" id="IPR050397">
    <property type="entry name" value="Env_Response_Regulators"/>
</dbReference>
<reference evidence="2" key="1">
    <citation type="submission" date="2022-10" db="EMBL/GenBank/DDBJ databases">
        <title>Chitinophaga sp. nov., isolated from soil.</title>
        <authorList>
            <person name="Jeon C.O."/>
        </authorList>
    </citation>
    <scope>NUCLEOTIDE SEQUENCE</scope>
    <source>
        <strain evidence="2">R8</strain>
    </source>
</reference>
<dbReference type="Pfam" id="PF00027">
    <property type="entry name" value="cNMP_binding"/>
    <property type="match status" value="1"/>
</dbReference>